<dbReference type="InterPro" id="IPR037218">
    <property type="entry name" value="PTPA_sf"/>
</dbReference>
<evidence type="ECO:0000256" key="1">
    <source>
        <dbReference type="ARBA" id="ARBA00000971"/>
    </source>
</evidence>
<proteinExistence type="inferred from homology"/>
<evidence type="ECO:0000256" key="5">
    <source>
        <dbReference type="ARBA" id="ARBA00022490"/>
    </source>
</evidence>
<dbReference type="InterPro" id="IPR043170">
    <property type="entry name" value="PTPA_C_lid"/>
</dbReference>
<evidence type="ECO:0000256" key="9">
    <source>
        <dbReference type="ARBA" id="ARBA00044820"/>
    </source>
</evidence>
<dbReference type="GO" id="GO:0003755">
    <property type="term" value="F:peptidyl-prolyl cis-trans isomerase activity"/>
    <property type="evidence" value="ECO:0007669"/>
    <property type="project" value="UniProtKB-KW"/>
</dbReference>
<dbReference type="eggNOG" id="KOG2867">
    <property type="taxonomic scope" value="Eukaryota"/>
</dbReference>
<protein>
    <recommendedName>
        <fullName evidence="8 10">Serine/threonine-protein phosphatase 2A activator</fullName>
        <ecNumber evidence="4 10">5.2.1.8</ecNumber>
    </recommendedName>
    <alternativeName>
        <fullName evidence="9 10">Phosphotyrosyl phosphatase activator</fullName>
    </alternativeName>
</protein>
<dbReference type="Gene3D" id="1.20.120.1150">
    <property type="match status" value="1"/>
</dbReference>
<dbReference type="InterPro" id="IPR004327">
    <property type="entry name" value="Phstyr_phstse_ac"/>
</dbReference>
<dbReference type="PANTHER" id="PTHR10012:SF0">
    <property type="entry name" value="SERINE_THREONINE-PROTEIN PHOSPHATASE 2A ACTIVATOR"/>
    <property type="match status" value="1"/>
</dbReference>
<dbReference type="AlphaFoldDB" id="C3ZCJ5"/>
<dbReference type="GO" id="GO:0005737">
    <property type="term" value="C:cytoplasm"/>
    <property type="evidence" value="ECO:0007669"/>
    <property type="project" value="UniProtKB-SubCell"/>
</dbReference>
<comment type="catalytic activity">
    <reaction evidence="1 10">
        <text>[protein]-peptidylproline (omega=180) = [protein]-peptidylproline (omega=0)</text>
        <dbReference type="Rhea" id="RHEA:16237"/>
        <dbReference type="Rhea" id="RHEA-COMP:10747"/>
        <dbReference type="Rhea" id="RHEA-COMP:10748"/>
        <dbReference type="ChEBI" id="CHEBI:83833"/>
        <dbReference type="ChEBI" id="CHEBI:83834"/>
        <dbReference type="EC" id="5.2.1.8"/>
    </reaction>
</comment>
<dbReference type="PANTHER" id="PTHR10012">
    <property type="entry name" value="SERINE/THREONINE-PROTEIN PHOSPHATASE 2A REGULATORY SUBUNIT B"/>
    <property type="match status" value="1"/>
</dbReference>
<reference evidence="11" key="1">
    <citation type="journal article" date="2008" name="Nature">
        <title>The amphioxus genome and the evolution of the chordate karyotype.</title>
        <authorList>
            <consortium name="US DOE Joint Genome Institute (JGI-PGF)"/>
            <person name="Putnam N.H."/>
            <person name="Butts T."/>
            <person name="Ferrier D.E.K."/>
            <person name="Furlong R.F."/>
            <person name="Hellsten U."/>
            <person name="Kawashima T."/>
            <person name="Robinson-Rechavi M."/>
            <person name="Shoguchi E."/>
            <person name="Terry A."/>
            <person name="Yu J.-K."/>
            <person name="Benito-Gutierrez E.L."/>
            <person name="Dubchak I."/>
            <person name="Garcia-Fernandez J."/>
            <person name="Gibson-Brown J.J."/>
            <person name="Grigoriev I.V."/>
            <person name="Horton A.C."/>
            <person name="de Jong P.J."/>
            <person name="Jurka J."/>
            <person name="Kapitonov V.V."/>
            <person name="Kohara Y."/>
            <person name="Kuroki Y."/>
            <person name="Lindquist E."/>
            <person name="Lucas S."/>
            <person name="Osoegawa K."/>
            <person name="Pennacchio L.A."/>
            <person name="Salamov A.A."/>
            <person name="Satou Y."/>
            <person name="Sauka-Spengler T."/>
            <person name="Schmutz J."/>
            <person name="Shin-I T."/>
            <person name="Toyoda A."/>
            <person name="Bronner-Fraser M."/>
            <person name="Fujiyama A."/>
            <person name="Holland L.Z."/>
            <person name="Holland P.W.H."/>
            <person name="Satoh N."/>
            <person name="Rokhsar D.S."/>
        </authorList>
    </citation>
    <scope>NUCLEOTIDE SEQUENCE [LARGE SCALE GENOMIC DNA]</scope>
    <source>
        <strain evidence="11">S238N-H82</strain>
        <tissue evidence="11">Testes</tissue>
    </source>
</reference>
<dbReference type="GO" id="GO:0019211">
    <property type="term" value="F:phosphatase activator activity"/>
    <property type="evidence" value="ECO:0007669"/>
    <property type="project" value="InterPro"/>
</dbReference>
<name>C3ZCJ5_BRAFL</name>
<dbReference type="EC" id="5.2.1.8" evidence="4 10"/>
<dbReference type="EMBL" id="GG666608">
    <property type="protein sequence ID" value="EEN49699.1"/>
    <property type="molecule type" value="Genomic_DNA"/>
</dbReference>
<comment type="similarity">
    <text evidence="3 10">Belongs to the PTPA-type PPIase family.</text>
</comment>
<dbReference type="STRING" id="7739.C3ZCJ5"/>
<sequence>MSPMHMGKWQKSQAHRDYMGFVLTLNEAVKGKSRTCECHISEPTEKLLGILDTLDRWVDETPPVEQPQRFGNKAYRTWFQRLEENVESLVQPLLPEKYHTAAPEIAVYLREGDMRQHLLHFCAAFLSCVSSQKRTCYPLSSEFSTDHPTIEPKHFPQLDTVQQHHTEYMFLDCIRFINTMKTGPFAEHSHTLWGISGVPYWGKVNSGLIKMYKAEVLNKFPVIQHFLFGSLLSIQPA</sequence>
<evidence type="ECO:0000256" key="6">
    <source>
        <dbReference type="ARBA" id="ARBA00023110"/>
    </source>
</evidence>
<dbReference type="PIRSF" id="PIRSF016325">
    <property type="entry name" value="Phstyr_phstse_ac"/>
    <property type="match status" value="1"/>
</dbReference>
<dbReference type="SUPFAM" id="SSF140984">
    <property type="entry name" value="PTPA-like"/>
    <property type="match status" value="1"/>
</dbReference>
<evidence type="ECO:0000313" key="11">
    <source>
        <dbReference type="EMBL" id="EEN49699.1"/>
    </source>
</evidence>
<evidence type="ECO:0000256" key="3">
    <source>
        <dbReference type="ARBA" id="ARBA00011019"/>
    </source>
</evidence>
<comment type="function">
    <text evidence="10">PPIases accelerate the folding of proteins. It catalyzes the cis-trans isomerization of proline imidic peptide bonds in oligopeptides.</text>
</comment>
<gene>
    <name evidence="11" type="ORF">BRAFLDRAFT_62463</name>
</gene>
<keyword evidence="6 10" id="KW-0697">Rotamase</keyword>
<evidence type="ECO:0000256" key="8">
    <source>
        <dbReference type="ARBA" id="ARBA00044786"/>
    </source>
</evidence>
<evidence type="ECO:0000256" key="4">
    <source>
        <dbReference type="ARBA" id="ARBA00013194"/>
    </source>
</evidence>
<keyword evidence="7 10" id="KW-0413">Isomerase</keyword>
<dbReference type="InParanoid" id="C3ZCJ5"/>
<comment type="subcellular location">
    <subcellularLocation>
        <location evidence="2 10">Cytoplasm</location>
    </subcellularLocation>
</comment>
<organism>
    <name type="scientific">Branchiostoma floridae</name>
    <name type="common">Florida lancelet</name>
    <name type="synonym">Amphioxus</name>
    <dbReference type="NCBI Taxonomy" id="7739"/>
    <lineage>
        <taxon>Eukaryota</taxon>
        <taxon>Metazoa</taxon>
        <taxon>Chordata</taxon>
        <taxon>Cephalochordata</taxon>
        <taxon>Leptocardii</taxon>
        <taxon>Amphioxiformes</taxon>
        <taxon>Branchiostomatidae</taxon>
        <taxon>Branchiostoma</taxon>
    </lineage>
</organism>
<keyword evidence="5 10" id="KW-0963">Cytoplasm</keyword>
<dbReference type="FunFam" id="1.20.120.1150:FF:000002">
    <property type="entry name" value="Serine/threonine-protein phosphatase 2A activator"/>
    <property type="match status" value="1"/>
</dbReference>
<dbReference type="Pfam" id="PF03095">
    <property type="entry name" value="PTPA"/>
    <property type="match status" value="2"/>
</dbReference>
<evidence type="ECO:0000256" key="2">
    <source>
        <dbReference type="ARBA" id="ARBA00004496"/>
    </source>
</evidence>
<accession>C3ZCJ5</accession>
<evidence type="ECO:0000256" key="7">
    <source>
        <dbReference type="ARBA" id="ARBA00023235"/>
    </source>
</evidence>
<evidence type="ECO:0000256" key="10">
    <source>
        <dbReference type="RuleBase" id="RU361210"/>
    </source>
</evidence>